<dbReference type="InterPro" id="IPR009810">
    <property type="entry name" value="Nodulin_late_dom"/>
</dbReference>
<comment type="caution">
    <text evidence="3">The sequence shown here is derived from an EMBL/GenBank/DDBJ whole genome shotgun (WGS) entry which is preliminary data.</text>
</comment>
<feature type="transmembrane region" description="Helical" evidence="1">
    <location>
        <begin position="12"/>
        <end position="30"/>
    </location>
</feature>
<feature type="transmembrane region" description="Helical" evidence="1">
    <location>
        <begin position="42"/>
        <end position="68"/>
    </location>
</feature>
<proteinExistence type="predicted"/>
<dbReference type="Pfam" id="PF07127">
    <property type="entry name" value="Nodulin_late"/>
    <property type="match status" value="1"/>
</dbReference>
<dbReference type="GO" id="GO:0046872">
    <property type="term" value="F:metal ion binding"/>
    <property type="evidence" value="ECO:0007669"/>
    <property type="project" value="InterPro"/>
</dbReference>
<name>A0A396J4V2_MEDTR</name>
<evidence type="ECO:0000313" key="4">
    <source>
        <dbReference type="Proteomes" id="UP000265566"/>
    </source>
</evidence>
<accession>A0A396J4V2</accession>
<gene>
    <name evidence="3" type="ORF">MtrunA17_Chr2g0279181</name>
</gene>
<keyword evidence="1" id="KW-1133">Transmembrane helix</keyword>
<dbReference type="Gramene" id="rna7276">
    <property type="protein sequence ID" value="RHN71653.1"/>
    <property type="gene ID" value="gene7276"/>
</dbReference>
<dbReference type="Proteomes" id="UP000265566">
    <property type="component" value="Chromosome 2"/>
</dbReference>
<dbReference type="AlphaFoldDB" id="A0A396J4V2"/>
<keyword evidence="1" id="KW-0812">Transmembrane</keyword>
<evidence type="ECO:0000259" key="2">
    <source>
        <dbReference type="Pfam" id="PF07127"/>
    </source>
</evidence>
<reference evidence="4" key="1">
    <citation type="journal article" date="2018" name="Nat. Plants">
        <title>Whole-genome landscape of Medicago truncatula symbiotic genes.</title>
        <authorList>
            <person name="Pecrix Y."/>
            <person name="Staton S.E."/>
            <person name="Sallet E."/>
            <person name="Lelandais-Briere C."/>
            <person name="Moreau S."/>
            <person name="Carrere S."/>
            <person name="Blein T."/>
            <person name="Jardinaud M.F."/>
            <person name="Latrasse D."/>
            <person name="Zouine M."/>
            <person name="Zahm M."/>
            <person name="Kreplak J."/>
            <person name="Mayjonade B."/>
            <person name="Satge C."/>
            <person name="Perez M."/>
            <person name="Cauet S."/>
            <person name="Marande W."/>
            <person name="Chantry-Darmon C."/>
            <person name="Lopez-Roques C."/>
            <person name="Bouchez O."/>
            <person name="Berard A."/>
            <person name="Debelle F."/>
            <person name="Munos S."/>
            <person name="Bendahmane A."/>
            <person name="Berges H."/>
            <person name="Niebel A."/>
            <person name="Buitink J."/>
            <person name="Frugier F."/>
            <person name="Benhamed M."/>
            <person name="Crespi M."/>
            <person name="Gouzy J."/>
            <person name="Gamas P."/>
        </authorList>
    </citation>
    <scope>NUCLEOTIDE SEQUENCE [LARGE SCALE GENOMIC DNA]</scope>
    <source>
        <strain evidence="4">cv. Jemalong A17</strain>
    </source>
</reference>
<dbReference type="EMBL" id="PSQE01000002">
    <property type="protein sequence ID" value="RHN71653.1"/>
    <property type="molecule type" value="Genomic_DNA"/>
</dbReference>
<organism evidence="3 4">
    <name type="scientific">Medicago truncatula</name>
    <name type="common">Barrel medic</name>
    <name type="synonym">Medicago tribuloides</name>
    <dbReference type="NCBI Taxonomy" id="3880"/>
    <lineage>
        <taxon>Eukaryota</taxon>
        <taxon>Viridiplantae</taxon>
        <taxon>Streptophyta</taxon>
        <taxon>Embryophyta</taxon>
        <taxon>Tracheophyta</taxon>
        <taxon>Spermatophyta</taxon>
        <taxon>Magnoliopsida</taxon>
        <taxon>eudicotyledons</taxon>
        <taxon>Gunneridae</taxon>
        <taxon>Pentapetalae</taxon>
        <taxon>rosids</taxon>
        <taxon>fabids</taxon>
        <taxon>Fabales</taxon>
        <taxon>Fabaceae</taxon>
        <taxon>Papilionoideae</taxon>
        <taxon>50 kb inversion clade</taxon>
        <taxon>NPAAA clade</taxon>
        <taxon>Hologalegina</taxon>
        <taxon>IRL clade</taxon>
        <taxon>Trifolieae</taxon>
        <taxon>Medicago</taxon>
    </lineage>
</organism>
<sequence>MQSRKKKNMVEILKFFYAMNIFIFLIILSAKVRGGKPFLLSYSHFLLCFISSYTIFYHVLITLFYYLFSLQHILILLSLFITAHIKCETDDDCPKSLNNLLAIKCIDHVCKFVSNLSQFEDLF</sequence>
<protein>
    <submittedName>
        <fullName evidence="3">Putative Late nodulin</fullName>
    </submittedName>
</protein>
<feature type="domain" description="Late nodulin" evidence="2">
    <location>
        <begin position="61"/>
        <end position="111"/>
    </location>
</feature>
<keyword evidence="1" id="KW-0472">Membrane</keyword>
<evidence type="ECO:0000256" key="1">
    <source>
        <dbReference type="SAM" id="Phobius"/>
    </source>
</evidence>
<evidence type="ECO:0000313" key="3">
    <source>
        <dbReference type="EMBL" id="RHN71653.1"/>
    </source>
</evidence>